<reference evidence="2" key="1">
    <citation type="submission" date="2021-02" db="EMBL/GenBank/DDBJ databases">
        <authorList>
            <person name="Nowell W R."/>
        </authorList>
    </citation>
    <scope>NUCLEOTIDE SEQUENCE</scope>
</reference>
<keyword evidence="1" id="KW-0812">Transmembrane</keyword>
<proteinExistence type="predicted"/>
<evidence type="ECO:0000313" key="2">
    <source>
        <dbReference type="EMBL" id="CAF4584541.1"/>
    </source>
</evidence>
<feature type="non-terminal residue" evidence="2">
    <location>
        <position position="1"/>
    </location>
</feature>
<gene>
    <name evidence="2" type="ORF">UJA718_LOCUS30750</name>
</gene>
<evidence type="ECO:0000256" key="1">
    <source>
        <dbReference type="SAM" id="Phobius"/>
    </source>
</evidence>
<dbReference type="AlphaFoldDB" id="A0A821B1W8"/>
<feature type="transmembrane region" description="Helical" evidence="1">
    <location>
        <begin position="21"/>
        <end position="39"/>
    </location>
</feature>
<dbReference type="Proteomes" id="UP000663873">
    <property type="component" value="Unassembled WGS sequence"/>
</dbReference>
<keyword evidence="3" id="KW-1185">Reference proteome</keyword>
<comment type="caution">
    <text evidence="2">The sequence shown here is derived from an EMBL/GenBank/DDBJ whole genome shotgun (WGS) entry which is preliminary data.</text>
</comment>
<dbReference type="EMBL" id="CAJOBP010016534">
    <property type="protein sequence ID" value="CAF4584541.1"/>
    <property type="molecule type" value="Genomic_DNA"/>
</dbReference>
<protein>
    <submittedName>
        <fullName evidence="2">Uncharacterized protein</fullName>
    </submittedName>
</protein>
<keyword evidence="1" id="KW-1133">Transmembrane helix</keyword>
<organism evidence="2 3">
    <name type="scientific">Rotaria socialis</name>
    <dbReference type="NCBI Taxonomy" id="392032"/>
    <lineage>
        <taxon>Eukaryota</taxon>
        <taxon>Metazoa</taxon>
        <taxon>Spiralia</taxon>
        <taxon>Gnathifera</taxon>
        <taxon>Rotifera</taxon>
        <taxon>Eurotatoria</taxon>
        <taxon>Bdelloidea</taxon>
        <taxon>Philodinida</taxon>
        <taxon>Philodinidae</taxon>
        <taxon>Rotaria</taxon>
    </lineage>
</organism>
<keyword evidence="1" id="KW-0472">Membrane</keyword>
<name>A0A821B1W8_9BILA</name>
<accession>A0A821B1W8</accession>
<sequence>VNPPFSFGIQVGSKMIYSNNVIAIIIIGTIGVATAQLPADMSYPVASTLYVPLIN</sequence>
<evidence type="ECO:0000313" key="3">
    <source>
        <dbReference type="Proteomes" id="UP000663873"/>
    </source>
</evidence>